<dbReference type="Proteomes" id="UP000006671">
    <property type="component" value="Unassembled WGS sequence"/>
</dbReference>
<dbReference type="GeneID" id="8861053"/>
<evidence type="ECO:0000256" key="1">
    <source>
        <dbReference type="SAM" id="MobiDB-lite"/>
    </source>
</evidence>
<dbReference type="RefSeq" id="XP_002670153.1">
    <property type="nucleotide sequence ID" value="XM_002670107.1"/>
</dbReference>
<keyword evidence="3" id="KW-1185">Reference proteome</keyword>
<accession>D2W0C5</accession>
<dbReference type="KEGG" id="ngr:NAEGRDRAFT_53692"/>
<evidence type="ECO:0000313" key="2">
    <source>
        <dbReference type="EMBL" id="EFC37409.1"/>
    </source>
</evidence>
<gene>
    <name evidence="2" type="ORF">NAEGRDRAFT_53692</name>
</gene>
<feature type="region of interest" description="Disordered" evidence="1">
    <location>
        <begin position="1"/>
        <end position="44"/>
    </location>
</feature>
<dbReference type="AlphaFoldDB" id="D2W0C5"/>
<feature type="compositionally biased region" description="Polar residues" evidence="1">
    <location>
        <begin position="1"/>
        <end position="17"/>
    </location>
</feature>
<sequence length="803" mass="92138">MPRSSTPTKRKTIQQPLIFQPTLKKTKSSETTLNSPITISDDGENEDLLLSADGDQAHDDDIEISTETVSDSSSKYSIIRTPINDSSTVDELGLESVEAHELQQYFNAEKYLAKEKGKCKKIYCIDRGSSFTKGNKFDILEKRVKPTILKFGHKEKTQFLPSQTFYNLQKGQVKMGKFEVSNEWEELENLKKIFMVSELLEIGLKSEKKKLRVSHIIYLMIRDLISQLLTTKKQDSNYLEGIGAWIFTCPSGTSVFTKLIFRNCIFKAYNSLNINENNPLQIDDIYVIEECTLLKYFANNQEKTSTMFVDLGHLTLDVVVMDLIDGEYIVTFKNGESSGMSLIHQLLKDNGLDSIKEMENLFDNYHDSNELPPSLLPLKNQIDETLKTITKPLCMMILQKQVDSIHFSGAITRVAYFQRKLQENISYVRLQNIKNELLPYLKEEFKNRDIPIIEFLCETTGESALLSGAEEMINCSLMKISQNELDCNVPIIFKEKSISEQVLSEPSISSIPEMNEQTLPTTIDCLLSSISYNDSNNIEQYVPAMLFDHCNSGRVEKKMLLGNVLLDMNIKQDTEIFLIKFSPLIDTKLISTIDYENFEKVGIIEFIRFTNLIICFDCNHIKTTTNLHFYMKLDLEDDFLLVRIYYTKGKSFFKTITRIERKGRNERISINDSAQLIFKTKEDEVRTWYGVYYDTLSIVSSFSSISIKYAELENEIGVEKAKGLHVGSKQLSIPSIGSKDKEFVRKHLSKCSVCQCEIKKVHACISYNKLPIFRKVFDDNSINLGNCCSPCYRIYNDLKKEEK</sequence>
<dbReference type="EMBL" id="GG738918">
    <property type="protein sequence ID" value="EFC37409.1"/>
    <property type="molecule type" value="Genomic_DNA"/>
</dbReference>
<dbReference type="VEuPathDB" id="AmoebaDB:NAEGRDRAFT_53692"/>
<organism evidence="3">
    <name type="scientific">Naegleria gruberi</name>
    <name type="common">Amoeba</name>
    <dbReference type="NCBI Taxonomy" id="5762"/>
    <lineage>
        <taxon>Eukaryota</taxon>
        <taxon>Discoba</taxon>
        <taxon>Heterolobosea</taxon>
        <taxon>Tetramitia</taxon>
        <taxon>Eutetramitia</taxon>
        <taxon>Vahlkampfiidae</taxon>
        <taxon>Naegleria</taxon>
    </lineage>
</organism>
<protein>
    <submittedName>
        <fullName evidence="2">Predicted protein</fullName>
    </submittedName>
</protein>
<proteinExistence type="predicted"/>
<evidence type="ECO:0000313" key="3">
    <source>
        <dbReference type="Proteomes" id="UP000006671"/>
    </source>
</evidence>
<dbReference type="InParanoid" id="D2W0C5"/>
<name>D2W0C5_NAEGR</name>
<reference evidence="2 3" key="1">
    <citation type="journal article" date="2010" name="Cell">
        <title>The genome of Naegleria gruberi illuminates early eukaryotic versatility.</title>
        <authorList>
            <person name="Fritz-Laylin L.K."/>
            <person name="Prochnik S.E."/>
            <person name="Ginger M.L."/>
            <person name="Dacks J.B."/>
            <person name="Carpenter M.L."/>
            <person name="Field M.C."/>
            <person name="Kuo A."/>
            <person name="Paredez A."/>
            <person name="Chapman J."/>
            <person name="Pham J."/>
            <person name="Shu S."/>
            <person name="Neupane R."/>
            <person name="Cipriano M."/>
            <person name="Mancuso J."/>
            <person name="Tu H."/>
            <person name="Salamov A."/>
            <person name="Lindquist E."/>
            <person name="Shapiro H."/>
            <person name="Lucas S."/>
            <person name="Grigoriev I.V."/>
            <person name="Cande W.Z."/>
            <person name="Fulton C."/>
            <person name="Rokhsar D.S."/>
            <person name="Dawson S.C."/>
        </authorList>
    </citation>
    <scope>NUCLEOTIDE SEQUENCE [LARGE SCALE GENOMIC DNA]</scope>
    <source>
        <strain evidence="2 3">NEG-M</strain>
    </source>
</reference>